<organism evidence="1 2">
    <name type="scientific">Vaccinium darrowii</name>
    <dbReference type="NCBI Taxonomy" id="229202"/>
    <lineage>
        <taxon>Eukaryota</taxon>
        <taxon>Viridiplantae</taxon>
        <taxon>Streptophyta</taxon>
        <taxon>Embryophyta</taxon>
        <taxon>Tracheophyta</taxon>
        <taxon>Spermatophyta</taxon>
        <taxon>Magnoliopsida</taxon>
        <taxon>eudicotyledons</taxon>
        <taxon>Gunneridae</taxon>
        <taxon>Pentapetalae</taxon>
        <taxon>asterids</taxon>
        <taxon>Ericales</taxon>
        <taxon>Ericaceae</taxon>
        <taxon>Vaccinioideae</taxon>
        <taxon>Vaccinieae</taxon>
        <taxon>Vaccinium</taxon>
    </lineage>
</organism>
<name>A0ACB7YEH4_9ERIC</name>
<proteinExistence type="predicted"/>
<reference evidence="1 2" key="1">
    <citation type="journal article" date="2021" name="Hortic Res">
        <title>High-quality reference genome and annotation aids understanding of berry development for evergreen blueberry (Vaccinium darrowii).</title>
        <authorList>
            <person name="Yu J."/>
            <person name="Hulse-Kemp A.M."/>
            <person name="Babiker E."/>
            <person name="Staton M."/>
        </authorList>
    </citation>
    <scope>NUCLEOTIDE SEQUENCE [LARGE SCALE GENOMIC DNA]</scope>
    <source>
        <strain evidence="2">cv. NJ 8807/NJ 8810</strain>
        <tissue evidence="1">Young leaf</tissue>
    </source>
</reference>
<accession>A0ACB7YEH4</accession>
<evidence type="ECO:0000313" key="1">
    <source>
        <dbReference type="EMBL" id="KAH7851549.1"/>
    </source>
</evidence>
<protein>
    <submittedName>
        <fullName evidence="1">Uncharacterized protein</fullName>
    </submittedName>
</protein>
<keyword evidence="2" id="KW-1185">Reference proteome</keyword>
<gene>
    <name evidence="1" type="ORF">Vadar_013226</name>
</gene>
<dbReference type="Proteomes" id="UP000828048">
    <property type="component" value="Chromosome 8"/>
</dbReference>
<sequence length="476" mass="53376">MKKQMSMINEIQPGMRNWGANIIVTEKSLPKMATNGKVYQKLMFRDSEGTRIQAVIFGNDIDTLGETLKIYHTYCIRNATVQEIPTRHKIIESPNQWILSERTPIEEATVDDLSMRNLKYNFMPLGDIANYYQTADSIDALFAIIDVGQHRKVTDGHVTDVIVIDHCMKPTGLTLWDQFGTKEGNTMSKLPGPFPTVIGVRLKINQYNGLTLATKGSSSFIFNPAIPEANTLHNWCMANAAAIKKIPFKKGKQPAVALSNPPTKDTIIKINQLPTIVSSNEFHSLQVSCYVVDFQQRFWFLACSECNKITDADGGQDFWCNHCKKKVAPRPRCKFDVQLQDSTGLIIATAFAEIAEKLFKVTAEELYANTINGELALHCMERLSDSRDYVIDVRASKYDAQQSSLCRFFVNAVYDVATLMPSDDLSLEKTTKKNPRETGHNEASSDPEPIISDSSKLVAEEASNTNKLNSKKKKKE</sequence>
<evidence type="ECO:0000313" key="2">
    <source>
        <dbReference type="Proteomes" id="UP000828048"/>
    </source>
</evidence>
<dbReference type="EMBL" id="CM037158">
    <property type="protein sequence ID" value="KAH7851549.1"/>
    <property type="molecule type" value="Genomic_DNA"/>
</dbReference>
<comment type="caution">
    <text evidence="1">The sequence shown here is derived from an EMBL/GenBank/DDBJ whole genome shotgun (WGS) entry which is preliminary data.</text>
</comment>